<dbReference type="Pfam" id="PF13761">
    <property type="entry name" value="DUF4166"/>
    <property type="match status" value="1"/>
</dbReference>
<sequence length="234" mass="25791">MSAREPDFTGSVVLAALGADAARLHPMLQRRFGVSTAAGYSCVGRGVMDRLWHGPAWTLPFLHLGAWRNILVPDAGSDVPFSVENYAYVDSFGRETVTVVRTFEIAPGRRRRFDATLVADGPGRVLDYLGTHQHLAVDLRPSVLADGRLRIVSSAQRFYEGRVGFRFPMLFSGTAELIEGYDEGRGRYTIEVAVSNERFGPLAGYSGSFTCEFPQVVGDAVPPAVRPLREEQRR</sequence>
<dbReference type="AlphaFoldDB" id="A6WAR4"/>
<dbReference type="InterPro" id="IPR025311">
    <property type="entry name" value="DUF4166"/>
</dbReference>
<evidence type="ECO:0000259" key="1">
    <source>
        <dbReference type="Pfam" id="PF13761"/>
    </source>
</evidence>
<dbReference type="HOGENOM" id="CLU_105870_0_0_11"/>
<evidence type="ECO:0000313" key="2">
    <source>
        <dbReference type="EMBL" id="ABS03903.1"/>
    </source>
</evidence>
<keyword evidence="3" id="KW-1185">Reference proteome</keyword>
<proteinExistence type="predicted"/>
<feature type="domain" description="DUF4166" evidence="1">
    <location>
        <begin position="24"/>
        <end position="209"/>
    </location>
</feature>
<organism evidence="2 3">
    <name type="scientific">Kineococcus radiotolerans (strain ATCC BAA-149 / DSM 14245 / SRS30216)</name>
    <dbReference type="NCBI Taxonomy" id="266940"/>
    <lineage>
        <taxon>Bacteria</taxon>
        <taxon>Bacillati</taxon>
        <taxon>Actinomycetota</taxon>
        <taxon>Actinomycetes</taxon>
        <taxon>Kineosporiales</taxon>
        <taxon>Kineosporiaceae</taxon>
        <taxon>Kineococcus</taxon>
    </lineage>
</organism>
<name>A6WAR4_KINRD</name>
<dbReference type="Proteomes" id="UP000001116">
    <property type="component" value="Chromosome"/>
</dbReference>
<gene>
    <name evidence="2" type="ordered locus">Krad_2423</name>
</gene>
<dbReference type="eggNOG" id="ENOG502ZG4P">
    <property type="taxonomic scope" value="Bacteria"/>
</dbReference>
<dbReference type="KEGG" id="kra:Krad_2423"/>
<dbReference type="RefSeq" id="WP_012087881.1">
    <property type="nucleotide sequence ID" value="NC_009664.2"/>
</dbReference>
<reference evidence="3" key="1">
    <citation type="journal article" date="2008" name="PLoS ONE">
        <title>Survival in nuclear waste, extreme resistance, and potential applications gleaned from the genome sequence of Kineococcus radiotolerans SRS30216.</title>
        <authorList>
            <person name="Bagwell C.E."/>
            <person name="Bhat S."/>
            <person name="Hawkins G.M."/>
            <person name="Smith B.W."/>
            <person name="Biswas T."/>
            <person name="Hoover T.R."/>
            <person name="Saunders E."/>
            <person name="Han C.S."/>
            <person name="Tsodikov O.V."/>
            <person name="Shimkets L.J."/>
        </authorList>
    </citation>
    <scope>NUCLEOTIDE SEQUENCE [LARGE SCALE GENOMIC DNA]</scope>
    <source>
        <strain evidence="3">ATCC BAA-149 / DSM 14245 / SRS30216</strain>
    </source>
</reference>
<accession>A6WAR4</accession>
<evidence type="ECO:0000313" key="3">
    <source>
        <dbReference type="Proteomes" id="UP000001116"/>
    </source>
</evidence>
<protein>
    <recommendedName>
        <fullName evidence="1">DUF4166 domain-containing protein</fullName>
    </recommendedName>
</protein>
<dbReference type="EMBL" id="CP000750">
    <property type="protein sequence ID" value="ABS03903.1"/>
    <property type="molecule type" value="Genomic_DNA"/>
</dbReference>